<evidence type="ECO:0000313" key="3">
    <source>
        <dbReference type="Proteomes" id="UP000247772"/>
    </source>
</evidence>
<dbReference type="RefSeq" id="WP_280523809.1">
    <property type="nucleotide sequence ID" value="NZ_QJSQ01000008.1"/>
</dbReference>
<protein>
    <submittedName>
        <fullName evidence="2">Uncharacterized protein</fullName>
    </submittedName>
</protein>
<proteinExistence type="predicted"/>
<keyword evidence="1" id="KW-0472">Membrane</keyword>
<dbReference type="AlphaFoldDB" id="A0A2V4UQS9"/>
<keyword evidence="1" id="KW-1133">Transmembrane helix</keyword>
<dbReference type="Proteomes" id="UP000247772">
    <property type="component" value="Unassembled WGS sequence"/>
</dbReference>
<gene>
    <name evidence="2" type="ORF">C7410_1081</name>
</gene>
<organism evidence="2 3">
    <name type="scientific">Paraburkholderia silvatlantica</name>
    <dbReference type="NCBI Taxonomy" id="321895"/>
    <lineage>
        <taxon>Bacteria</taxon>
        <taxon>Pseudomonadati</taxon>
        <taxon>Pseudomonadota</taxon>
        <taxon>Betaproteobacteria</taxon>
        <taxon>Burkholderiales</taxon>
        <taxon>Burkholderiaceae</taxon>
        <taxon>Paraburkholderia</taxon>
    </lineage>
</organism>
<evidence type="ECO:0000313" key="2">
    <source>
        <dbReference type="EMBL" id="PYE23106.1"/>
    </source>
</evidence>
<comment type="caution">
    <text evidence="2">The sequence shown here is derived from an EMBL/GenBank/DDBJ whole genome shotgun (WGS) entry which is preliminary data.</text>
</comment>
<name>A0A2V4UQS9_9BURK</name>
<keyword evidence="1" id="KW-0812">Transmembrane</keyword>
<accession>A0A2V4UQS9</accession>
<reference evidence="2 3" key="1">
    <citation type="submission" date="2018-06" db="EMBL/GenBank/DDBJ databases">
        <title>Genomic Encyclopedia of Type Strains, Phase IV (KMG-V): Genome sequencing to study the core and pangenomes of soil and plant-associated prokaryotes.</title>
        <authorList>
            <person name="Whitman W."/>
        </authorList>
    </citation>
    <scope>NUCLEOTIDE SEQUENCE [LARGE SCALE GENOMIC DNA]</scope>
    <source>
        <strain evidence="2 3">SRCL-318</strain>
    </source>
</reference>
<feature type="transmembrane region" description="Helical" evidence="1">
    <location>
        <begin position="6"/>
        <end position="34"/>
    </location>
</feature>
<dbReference type="EMBL" id="QJSQ01000008">
    <property type="protein sequence ID" value="PYE23106.1"/>
    <property type="molecule type" value="Genomic_DNA"/>
</dbReference>
<sequence>MPFVIYVFALCAFALGFTEFVTIGLVSTISAHLVDRRIKLTHFG</sequence>
<evidence type="ECO:0000256" key="1">
    <source>
        <dbReference type="SAM" id="Phobius"/>
    </source>
</evidence>